<dbReference type="InterPro" id="IPR016181">
    <property type="entry name" value="Acyl_CoA_acyltransferase"/>
</dbReference>
<dbReference type="PROSITE" id="PS51186">
    <property type="entry name" value="GNAT"/>
    <property type="match status" value="1"/>
</dbReference>
<dbReference type="Proteomes" id="UP000019754">
    <property type="component" value="Unassembled WGS sequence"/>
</dbReference>
<dbReference type="Gene3D" id="3.40.630.30">
    <property type="match status" value="1"/>
</dbReference>
<dbReference type="AlphaFoldDB" id="A0A022KYS7"/>
<reference evidence="2 3" key="1">
    <citation type="journal article" date="2013" name="Genome Announc.">
        <title>Draft genome sequence of an Actinobacterium, Brachybacterium muris strain UCD-AY4.</title>
        <authorList>
            <person name="Lo J.R."/>
            <person name="Lang J.M."/>
            <person name="Darling A.E."/>
            <person name="Eisen J.A."/>
            <person name="Coil D.A."/>
        </authorList>
    </citation>
    <scope>NUCLEOTIDE SEQUENCE [LARGE SCALE GENOMIC DNA]</scope>
    <source>
        <strain evidence="2 3">UCD-AY4</strain>
    </source>
</reference>
<accession>A0A022KYS7</accession>
<evidence type="ECO:0000313" key="2">
    <source>
        <dbReference type="EMBL" id="EYT49710.1"/>
    </source>
</evidence>
<keyword evidence="3" id="KW-1185">Reference proteome</keyword>
<dbReference type="EMBL" id="AORC01000007">
    <property type="protein sequence ID" value="EYT49710.1"/>
    <property type="molecule type" value="Genomic_DNA"/>
</dbReference>
<dbReference type="Pfam" id="PF13673">
    <property type="entry name" value="Acetyltransf_10"/>
    <property type="match status" value="1"/>
</dbReference>
<sequence length="140" mass="15269">MAFTVHQGIPTDAELVSLYEAVGWSAYTDDAERLARAVRGSHLVLCARNDASGSLVGLVRTVSDGETIVYVQDILVTPDDQREGIGGALLDAVLEHYADVRQLVLLTDDEPGQRAFYESRGLTEAHDMAPHPTRAFVRFA</sequence>
<proteinExistence type="predicted"/>
<dbReference type="InterPro" id="IPR053144">
    <property type="entry name" value="Acetyltransferase_Butenolide"/>
</dbReference>
<name>A0A022KYS7_9MICO</name>
<dbReference type="PANTHER" id="PTHR43233:SF1">
    <property type="entry name" value="FAMILY N-ACETYLTRANSFERASE, PUTATIVE (AFU_ORTHOLOGUE AFUA_6G03350)-RELATED"/>
    <property type="match status" value="1"/>
</dbReference>
<feature type="domain" description="N-acetyltransferase" evidence="1">
    <location>
        <begin position="3"/>
        <end position="140"/>
    </location>
</feature>
<dbReference type="InterPro" id="IPR000182">
    <property type="entry name" value="GNAT_dom"/>
</dbReference>
<gene>
    <name evidence="2" type="ORF">D641_0106685</name>
</gene>
<evidence type="ECO:0000313" key="3">
    <source>
        <dbReference type="Proteomes" id="UP000019754"/>
    </source>
</evidence>
<dbReference type="CDD" id="cd04301">
    <property type="entry name" value="NAT_SF"/>
    <property type="match status" value="1"/>
</dbReference>
<dbReference type="HOGENOM" id="CLU_086503_5_0_11"/>
<organism evidence="2 3">
    <name type="scientific">Brachybacterium muris UCD-AY4</name>
    <dbReference type="NCBI Taxonomy" id="1249481"/>
    <lineage>
        <taxon>Bacteria</taxon>
        <taxon>Bacillati</taxon>
        <taxon>Actinomycetota</taxon>
        <taxon>Actinomycetes</taxon>
        <taxon>Micrococcales</taxon>
        <taxon>Dermabacteraceae</taxon>
        <taxon>Brachybacterium</taxon>
    </lineage>
</organism>
<evidence type="ECO:0000259" key="1">
    <source>
        <dbReference type="PROSITE" id="PS51186"/>
    </source>
</evidence>
<comment type="caution">
    <text evidence="2">The sequence shown here is derived from an EMBL/GenBank/DDBJ whole genome shotgun (WGS) entry which is preliminary data.</text>
</comment>
<dbReference type="OrthoDB" id="4549080at2"/>
<dbReference type="SUPFAM" id="SSF55729">
    <property type="entry name" value="Acyl-CoA N-acyltransferases (Nat)"/>
    <property type="match status" value="1"/>
</dbReference>
<dbReference type="RefSeq" id="WP_017824873.1">
    <property type="nucleotide sequence ID" value="NZ_KB403093.1"/>
</dbReference>
<keyword evidence="2" id="KW-0808">Transferase</keyword>
<dbReference type="GO" id="GO:0016747">
    <property type="term" value="F:acyltransferase activity, transferring groups other than amino-acyl groups"/>
    <property type="evidence" value="ECO:0007669"/>
    <property type="project" value="InterPro"/>
</dbReference>
<protein>
    <submittedName>
        <fullName evidence="2">GNAT family acetyltransferase</fullName>
    </submittedName>
</protein>
<dbReference type="STRING" id="1249481.D641_0106685"/>
<dbReference type="PANTHER" id="PTHR43233">
    <property type="entry name" value="FAMILY N-ACETYLTRANSFERASE, PUTATIVE (AFU_ORTHOLOGUE AFUA_6G03350)-RELATED"/>
    <property type="match status" value="1"/>
</dbReference>